<protein>
    <submittedName>
        <fullName evidence="3">RHS repeat-associated core domain-containing protein</fullName>
    </submittedName>
</protein>
<dbReference type="PANTHER" id="PTHR32305:SF15">
    <property type="entry name" value="PROTEIN RHSA-RELATED"/>
    <property type="match status" value="1"/>
</dbReference>
<organism evidence="3 4">
    <name type="scientific">Shewanella indica</name>
    <dbReference type="NCBI Taxonomy" id="768528"/>
    <lineage>
        <taxon>Bacteria</taxon>
        <taxon>Pseudomonadati</taxon>
        <taxon>Pseudomonadota</taxon>
        <taxon>Gammaproteobacteria</taxon>
        <taxon>Alteromonadales</taxon>
        <taxon>Shewanellaceae</taxon>
        <taxon>Shewanella</taxon>
    </lineage>
</organism>
<proteinExistence type="predicted"/>
<comment type="caution">
    <text evidence="3">The sequence shown here is derived from an EMBL/GenBank/DDBJ whole genome shotgun (WGS) entry which is preliminary data.</text>
</comment>
<keyword evidence="1" id="KW-0677">Repeat</keyword>
<dbReference type="Gene3D" id="2.180.10.10">
    <property type="entry name" value="RHS repeat-associated core"/>
    <property type="match status" value="1"/>
</dbReference>
<name>A0ABU4QC80_9GAMM</name>
<dbReference type="Proteomes" id="UP001272773">
    <property type="component" value="Unassembled WGS sequence"/>
</dbReference>
<dbReference type="PANTHER" id="PTHR32305">
    <property type="match status" value="1"/>
</dbReference>
<dbReference type="InterPro" id="IPR022385">
    <property type="entry name" value="Rhs_assc_core"/>
</dbReference>
<dbReference type="InterPro" id="IPR056823">
    <property type="entry name" value="TEN-like_YD-shell"/>
</dbReference>
<keyword evidence="4" id="KW-1185">Reference proteome</keyword>
<dbReference type="RefSeq" id="WP_319619971.1">
    <property type="nucleotide sequence ID" value="NZ_JAVMLF010000052.1"/>
</dbReference>
<evidence type="ECO:0000259" key="2">
    <source>
        <dbReference type="Pfam" id="PF25023"/>
    </source>
</evidence>
<evidence type="ECO:0000313" key="4">
    <source>
        <dbReference type="Proteomes" id="UP001272773"/>
    </source>
</evidence>
<feature type="domain" description="Teneurin-like YD-shell" evidence="2">
    <location>
        <begin position="3"/>
        <end position="211"/>
    </location>
</feature>
<dbReference type="Pfam" id="PF25023">
    <property type="entry name" value="TEN_YD-shell"/>
    <property type="match status" value="1"/>
</dbReference>
<dbReference type="GeneID" id="88624224"/>
<evidence type="ECO:0000256" key="1">
    <source>
        <dbReference type="ARBA" id="ARBA00022737"/>
    </source>
</evidence>
<dbReference type="EMBL" id="JAWXXR010000001">
    <property type="protein sequence ID" value="MDX6017037.1"/>
    <property type="molecule type" value="Genomic_DNA"/>
</dbReference>
<sequence length="556" mass="59862">MVYDKNGNITQDGSRRFTYSSYDLVTNITQGGESTRFKYDANRQRFERYDVKVEAGVTSYLTTLYVGGYEKVTRSGGNKPALTEQKLYVGNLVITKRSNNTVDEFYLHKDHQGSTTTITNKSGNVVQQFTYDPWGKQTAAYSHSLLNDYIAPAASKGYTGHEGIDNLNLIHMNGRIYDPTIGRFLQADPHIQAPTDTQSYNRYGYVKNNPMSYIDPSGFFFKRLYKALMDIGGVTFIHRQIAKVEGLGSAIQIGLNYIPFFGQLASAHFAFDASFVATGSLSSAFKAGAISYAASSLATSGMSGVEGFVVRSVAGGIFNVVQGGEFGHGFIAAGVGILGAQGVGILGVSGFMGQTLASVVIGGTASQLSGGKFANGAASAAFAALVHNFSSIATSRSEQNTNKSDRIGAENAIAKLKANGRISTAKYFDYPDDAAKYILSLVSPISDEYGVEIGGSIYHDRLGYRFSYPIVGSATSVNIVNGIDGYHTHPNSFFEFSNQFNAANDGKGDIGWLNRQENKRVTLYLGTQIDGKTLIGSCTSATCFHSPYGTLPNKVL</sequence>
<gene>
    <name evidence="3" type="ORF">SIL79_11910</name>
</gene>
<accession>A0ABU4QC80</accession>
<dbReference type="InterPro" id="IPR050708">
    <property type="entry name" value="T6SS_VgrG/RHS"/>
</dbReference>
<dbReference type="NCBIfam" id="TIGR03696">
    <property type="entry name" value="Rhs_assc_core"/>
    <property type="match status" value="1"/>
</dbReference>
<reference evidence="3 4" key="1">
    <citation type="submission" date="2023-11" db="EMBL/GenBank/DDBJ databases">
        <title>MicrobeMod: A computational toolkit for identifying prokaryotic methylation and restriction-modification with nanopore sequencing.</title>
        <authorList>
            <person name="Crits-Christoph A."/>
            <person name="Kang S.C."/>
            <person name="Lee H."/>
            <person name="Ostrov N."/>
        </authorList>
    </citation>
    <scope>NUCLEOTIDE SEQUENCE [LARGE SCALE GENOMIC DNA]</scope>
    <source>
        <strain evidence="3 4">ATCC BAA-2732</strain>
    </source>
</reference>
<evidence type="ECO:0000313" key="3">
    <source>
        <dbReference type="EMBL" id="MDX6017037.1"/>
    </source>
</evidence>